<dbReference type="EMBL" id="UINC01012237">
    <property type="protein sequence ID" value="SVA53544.1"/>
    <property type="molecule type" value="Genomic_DNA"/>
</dbReference>
<proteinExistence type="predicted"/>
<reference evidence="1" key="1">
    <citation type="submission" date="2018-05" db="EMBL/GenBank/DDBJ databases">
        <authorList>
            <person name="Lanie J.A."/>
            <person name="Ng W.-L."/>
            <person name="Kazmierczak K.M."/>
            <person name="Andrzejewski T.M."/>
            <person name="Davidsen T.M."/>
            <person name="Wayne K.J."/>
            <person name="Tettelin H."/>
            <person name="Glass J.I."/>
            <person name="Rusch D."/>
            <person name="Podicherti R."/>
            <person name="Tsui H.-C.T."/>
            <person name="Winkler M.E."/>
        </authorList>
    </citation>
    <scope>NUCLEOTIDE SEQUENCE</scope>
</reference>
<protein>
    <submittedName>
        <fullName evidence="1">Uncharacterized protein</fullName>
    </submittedName>
</protein>
<dbReference type="AlphaFoldDB" id="A0A381WM29"/>
<organism evidence="1">
    <name type="scientific">marine metagenome</name>
    <dbReference type="NCBI Taxonomy" id="408172"/>
    <lineage>
        <taxon>unclassified sequences</taxon>
        <taxon>metagenomes</taxon>
        <taxon>ecological metagenomes</taxon>
    </lineage>
</organism>
<name>A0A381WM29_9ZZZZ</name>
<evidence type="ECO:0000313" key="1">
    <source>
        <dbReference type="EMBL" id="SVA53544.1"/>
    </source>
</evidence>
<accession>A0A381WM29</accession>
<sequence>MNRPWDKIFFETQSLPGMEAMRECKNCGILPEHGNFSAVTSSKGYKHPNYCIPCVRIQRSKKDHKYDTSERRALTTAMRLERQPWEKVHNYISGVYSKVDYDRADFDKHMESLFESWMTWENNGRGDGHWQIEHKIPRAFFGPHMKEPYDFCEQFQKTWCLENLRPLDAQLNNSKSAKVYLPEGIEDESFLIDCTLEEFKTHVKNWNP</sequence>
<gene>
    <name evidence="1" type="ORF">METZ01_LOCUS106398</name>
</gene>